<dbReference type="PANTHER" id="PTHR34109:SF1">
    <property type="entry name" value="VOC DOMAIN-CONTAINING PROTEIN"/>
    <property type="match status" value="1"/>
</dbReference>
<dbReference type="AlphaFoldDB" id="A0A097CSJ4"/>
<dbReference type="InterPro" id="IPR037523">
    <property type="entry name" value="VOC_core"/>
</dbReference>
<keyword evidence="2" id="KW-0560">Oxidoreductase</keyword>
<dbReference type="Gene3D" id="3.30.720.110">
    <property type="match status" value="1"/>
</dbReference>
<feature type="domain" description="VOC" evidence="1">
    <location>
        <begin position="5"/>
        <end position="134"/>
    </location>
</feature>
<dbReference type="Gene3D" id="3.30.720.120">
    <property type="match status" value="1"/>
</dbReference>
<reference evidence="2" key="1">
    <citation type="submission" date="2013-11" db="EMBL/GenBank/DDBJ databases">
        <title>New antitubercular compounds from marine-derived Verrucosispora sp. MS100047.</title>
        <authorList>
            <person name="Huang P."/>
            <person name="Xie F."/>
            <person name="Wang Q."/>
            <person name="Wang J."/>
            <person name="Wang Q."/>
            <person name="Abdel-Mageed W.M."/>
            <person name="Liu M."/>
            <person name="Han J."/>
            <person name="Song F."/>
            <person name="Dai H."/>
            <person name="Liu X."/>
            <person name="Zhang L."/>
        </authorList>
    </citation>
    <scope>NUCLEOTIDE SEQUENCE</scope>
    <source>
        <strain evidence="2">MS100047</strain>
    </source>
</reference>
<name>A0A097CSJ4_9ACTN</name>
<dbReference type="Pfam" id="PF00903">
    <property type="entry name" value="Glyoxalase"/>
    <property type="match status" value="1"/>
</dbReference>
<evidence type="ECO:0000313" key="2">
    <source>
        <dbReference type="EMBL" id="AIS85630.1"/>
    </source>
</evidence>
<dbReference type="PROSITE" id="PS51819">
    <property type="entry name" value="VOC"/>
    <property type="match status" value="1"/>
</dbReference>
<dbReference type="InterPro" id="IPR004360">
    <property type="entry name" value="Glyas_Fos-R_dOase_dom"/>
</dbReference>
<dbReference type="SUPFAM" id="SSF54593">
    <property type="entry name" value="Glyoxalase/Bleomycin resistance protein/Dihydroxybiphenyl dioxygenase"/>
    <property type="match status" value="1"/>
</dbReference>
<proteinExistence type="predicted"/>
<gene>
    <name evidence="2" type="ORF">VASRM7_391</name>
</gene>
<dbReference type="EMBL" id="KF826669">
    <property type="protein sequence ID" value="AIS85630.1"/>
    <property type="molecule type" value="Genomic_DNA"/>
</dbReference>
<dbReference type="PANTHER" id="PTHR34109">
    <property type="entry name" value="BNAUNNG04460D PROTEIN-RELATED"/>
    <property type="match status" value="1"/>
</dbReference>
<evidence type="ECO:0000259" key="1">
    <source>
        <dbReference type="PROSITE" id="PS51819"/>
    </source>
</evidence>
<organism evidence="2">
    <name type="scientific">Verrucosispora sp. MS100047</name>
    <dbReference type="NCBI Taxonomy" id="1410949"/>
    <lineage>
        <taxon>Bacteria</taxon>
        <taxon>Bacillati</taxon>
        <taxon>Actinomycetota</taxon>
        <taxon>Actinomycetes</taxon>
        <taxon>Micromonosporales</taxon>
        <taxon>Micromonosporaceae</taxon>
        <taxon>Micromonospora</taxon>
    </lineage>
</organism>
<keyword evidence="2" id="KW-0223">Dioxygenase</keyword>
<protein>
    <submittedName>
        <fullName evidence="2">Glyoxalase/bleomycin resistance protein/dioxygenase</fullName>
    </submittedName>
</protein>
<sequence length="141" mass="15402">MSERSFSPVIPFLRYQDPTAAVDWLVNTFGLERFDVTEVDGKVVHAELSWGNSTIQLGGGGPHDTLGMVSPRELPATSGGIYICVGDAADVDKHYERTVQAGAKLVYELHDTSYGSRDYGAYDLEGHVWSFGSYLPREASA</sequence>
<accession>A0A097CSJ4</accession>
<dbReference type="GO" id="GO:0051213">
    <property type="term" value="F:dioxygenase activity"/>
    <property type="evidence" value="ECO:0007669"/>
    <property type="project" value="UniProtKB-KW"/>
</dbReference>
<dbReference type="InterPro" id="IPR029068">
    <property type="entry name" value="Glyas_Bleomycin-R_OHBP_Dase"/>
</dbReference>